<evidence type="ECO:0000313" key="4">
    <source>
        <dbReference type="Proteomes" id="UP000252706"/>
    </source>
</evidence>
<reference evidence="3 4" key="1">
    <citation type="submission" date="2018-07" db="EMBL/GenBank/DDBJ databases">
        <title>Modular assembly of carbohydrate-degrading microbial communities in the ocean.</title>
        <authorList>
            <person name="Enke T.N."/>
            <person name="Datta M.S."/>
            <person name="Schwartzman J.A."/>
            <person name="Cermak N."/>
            <person name="Schmitz D.A."/>
            <person name="Barrere J."/>
            <person name="Cordero O.X."/>
        </authorList>
    </citation>
    <scope>NUCLEOTIDE SEQUENCE [LARGE SCALE GENOMIC DNA]</scope>
    <source>
        <strain evidence="3 4">C3M10</strain>
    </source>
</reference>
<dbReference type="SUPFAM" id="SSF56563">
    <property type="entry name" value="Major capsid protein gp5"/>
    <property type="match status" value="1"/>
</dbReference>
<proteinExistence type="predicted"/>
<dbReference type="AlphaFoldDB" id="A0A366X1J7"/>
<gene>
    <name evidence="3" type="ORF">DS909_08875</name>
</gene>
<feature type="domain" description="Phage capsid-like C-terminal" evidence="2">
    <location>
        <begin position="147"/>
        <end position="409"/>
    </location>
</feature>
<dbReference type="InterPro" id="IPR024455">
    <property type="entry name" value="Phage_capsid"/>
</dbReference>
<evidence type="ECO:0000259" key="2">
    <source>
        <dbReference type="Pfam" id="PF05065"/>
    </source>
</evidence>
<comment type="subcellular location">
    <subcellularLocation>
        <location evidence="1">Virion</location>
    </subcellularLocation>
</comment>
<dbReference type="OrthoDB" id="7820948at2"/>
<dbReference type="RefSeq" id="WP_113823088.1">
    <property type="nucleotide sequence ID" value="NZ_QOCE01000025.1"/>
</dbReference>
<organism evidence="3 4">
    <name type="scientific">Phaeobacter gallaeciensis</name>
    <dbReference type="NCBI Taxonomy" id="60890"/>
    <lineage>
        <taxon>Bacteria</taxon>
        <taxon>Pseudomonadati</taxon>
        <taxon>Pseudomonadota</taxon>
        <taxon>Alphaproteobacteria</taxon>
        <taxon>Rhodobacterales</taxon>
        <taxon>Roseobacteraceae</taxon>
        <taxon>Phaeobacter</taxon>
    </lineage>
</organism>
<comment type="caution">
    <text evidence="3">The sequence shown here is derived from an EMBL/GenBank/DDBJ whole genome shotgun (WGS) entry which is preliminary data.</text>
</comment>
<dbReference type="InterPro" id="IPR054612">
    <property type="entry name" value="Phage_capsid-like_C"/>
</dbReference>
<sequence length="429" mass="46252">MFDDDTAEDRKARVMLDTERKAAAFDYAMEQARTFPQQANKLGKLEASMEALTKAMTRPVAVTATITPEKKAKHLGYDLTGLKLVAARFAVAAIHHQGGSKSHVEIARDLFGQRKTHERAAQKAATSPASTTAPGFATELVRQDVRAFINDMSDTSVFAQLAKRGTLTLFNGADSLTWPRRHEANRGTMKPQWIEENAKIPVLKANLTSALLQRFKLAAITTCSNELLKVSNPDILPLLEGLIRQDMSEALDGYLLDPALGGVVGVQPPSVTNGAPSQASAGNDLTSIVADFRWLLQQASNLRMVDPVVLMHSDRATGLQMVQGTADSFPLRAEVAAGSLFGLPILTSPYAPSDMATIVDASVLKIAADEIEVDAANAVTLEMSDDPENDVAPKTRSMFQTDATALRLIAPMSWALVAPRIAYLSGVAW</sequence>
<accession>A0A366X1J7</accession>
<dbReference type="NCBIfam" id="TIGR01554">
    <property type="entry name" value="major_cap_HK97"/>
    <property type="match status" value="1"/>
</dbReference>
<evidence type="ECO:0000313" key="3">
    <source>
        <dbReference type="EMBL" id="RBW56807.1"/>
    </source>
</evidence>
<evidence type="ECO:0000256" key="1">
    <source>
        <dbReference type="ARBA" id="ARBA00004328"/>
    </source>
</evidence>
<dbReference type="EMBL" id="QOCE01000025">
    <property type="protein sequence ID" value="RBW56807.1"/>
    <property type="molecule type" value="Genomic_DNA"/>
</dbReference>
<dbReference type="Proteomes" id="UP000252706">
    <property type="component" value="Unassembled WGS sequence"/>
</dbReference>
<name>A0A366X1J7_9RHOB</name>
<protein>
    <submittedName>
        <fullName evidence="3">Phage major capsid protein</fullName>
    </submittedName>
</protein>
<dbReference type="Pfam" id="PF05065">
    <property type="entry name" value="Phage_capsid"/>
    <property type="match status" value="1"/>
</dbReference>